<dbReference type="SUPFAM" id="SSF55874">
    <property type="entry name" value="ATPase domain of HSP90 chaperone/DNA topoisomerase II/histidine kinase"/>
    <property type="match status" value="1"/>
</dbReference>
<dbReference type="Gene3D" id="3.30.230.10">
    <property type="match status" value="1"/>
</dbReference>
<dbReference type="InterPro" id="IPR042121">
    <property type="entry name" value="MutL_C_regsub"/>
</dbReference>
<evidence type="ECO:0000256" key="5">
    <source>
        <dbReference type="HAMAP-Rule" id="MF_00149"/>
    </source>
</evidence>
<dbReference type="PANTHER" id="PTHR10073:SF12">
    <property type="entry name" value="DNA MISMATCH REPAIR PROTEIN MLH1"/>
    <property type="match status" value="1"/>
</dbReference>
<dbReference type="InterPro" id="IPR037198">
    <property type="entry name" value="MutL_C_sf"/>
</dbReference>
<dbReference type="SMART" id="SM00853">
    <property type="entry name" value="MutL_C"/>
    <property type="match status" value="1"/>
</dbReference>
<evidence type="ECO:0000256" key="2">
    <source>
        <dbReference type="ARBA" id="ARBA00021975"/>
    </source>
</evidence>
<comment type="function">
    <text evidence="5">This protein is involved in the repair of mismatches in DNA. It is required for dam-dependent methyl-directed DNA mismatch repair. May act as a 'molecular matchmaker', a protein that promotes the formation of a stable complex between two or more DNA-binding proteins in an ATP-dependent manner without itself being part of a final effector complex.</text>
</comment>
<organism evidence="8 9">
    <name type="scientific">Candidatus Thermokryptus mobilis</name>
    <dbReference type="NCBI Taxonomy" id="1643428"/>
    <lineage>
        <taxon>Bacteria</taxon>
        <taxon>Pseudomonadati</taxon>
        <taxon>Candidatus Kryptoniota</taxon>
        <taxon>Candidatus Thermokryptus</taxon>
    </lineage>
</organism>
<evidence type="ECO:0000256" key="3">
    <source>
        <dbReference type="ARBA" id="ARBA00022763"/>
    </source>
</evidence>
<dbReference type="Pfam" id="PF08676">
    <property type="entry name" value="MutL_C"/>
    <property type="match status" value="1"/>
</dbReference>
<evidence type="ECO:0000313" key="8">
    <source>
        <dbReference type="EMBL" id="CUU02061.1"/>
    </source>
</evidence>
<reference evidence="9" key="1">
    <citation type="submission" date="2015-11" db="EMBL/GenBank/DDBJ databases">
        <authorList>
            <person name="Varghese N."/>
        </authorList>
    </citation>
    <scope>NUCLEOTIDE SEQUENCE [LARGE SCALE GENOMIC DNA]</scope>
</reference>
<gene>
    <name evidence="5" type="primary">mutL</name>
    <name evidence="8" type="ORF">JGI1_00409</name>
</gene>
<evidence type="ECO:0000313" key="9">
    <source>
        <dbReference type="Proteomes" id="UP000320623"/>
    </source>
</evidence>
<dbReference type="Proteomes" id="UP000320623">
    <property type="component" value="Unassembled WGS sequence"/>
</dbReference>
<keyword evidence="3 5" id="KW-0227">DNA damage</keyword>
<dbReference type="InterPro" id="IPR020568">
    <property type="entry name" value="Ribosomal_Su5_D2-typ_SF"/>
</dbReference>
<dbReference type="InterPro" id="IPR036890">
    <property type="entry name" value="HATPase_C_sf"/>
</dbReference>
<dbReference type="GO" id="GO:0016887">
    <property type="term" value="F:ATP hydrolysis activity"/>
    <property type="evidence" value="ECO:0007669"/>
    <property type="project" value="InterPro"/>
</dbReference>
<dbReference type="CDD" id="cd00782">
    <property type="entry name" value="MutL_Trans"/>
    <property type="match status" value="1"/>
</dbReference>
<dbReference type="RefSeq" id="WP_140944208.1">
    <property type="nucleotide sequence ID" value="NZ_FAOO01000002.1"/>
</dbReference>
<dbReference type="InterPro" id="IPR014790">
    <property type="entry name" value="MutL_C"/>
</dbReference>
<dbReference type="AlphaFoldDB" id="A0A0S4MX54"/>
<dbReference type="SMART" id="SM01340">
    <property type="entry name" value="DNA_mis_repair"/>
    <property type="match status" value="1"/>
</dbReference>
<protein>
    <recommendedName>
        <fullName evidence="2 5">DNA mismatch repair protein MutL</fullName>
    </recommendedName>
</protein>
<dbReference type="InterPro" id="IPR042120">
    <property type="entry name" value="MutL_C_dimsub"/>
</dbReference>
<dbReference type="Gene3D" id="3.30.1540.20">
    <property type="entry name" value="MutL, C-terminal domain, dimerisation subdomain"/>
    <property type="match status" value="1"/>
</dbReference>
<feature type="domain" description="DNA mismatch repair protein S5" evidence="7">
    <location>
        <begin position="208"/>
        <end position="326"/>
    </location>
</feature>
<dbReference type="GO" id="GO:0140664">
    <property type="term" value="F:ATP-dependent DNA damage sensor activity"/>
    <property type="evidence" value="ECO:0007669"/>
    <property type="project" value="InterPro"/>
</dbReference>
<dbReference type="FunFam" id="3.30.565.10:FF:000003">
    <property type="entry name" value="DNA mismatch repair endonuclease MutL"/>
    <property type="match status" value="1"/>
</dbReference>
<keyword evidence="9" id="KW-1185">Reference proteome</keyword>
<dbReference type="GO" id="GO:0006298">
    <property type="term" value="P:mismatch repair"/>
    <property type="evidence" value="ECO:0007669"/>
    <property type="project" value="UniProtKB-UniRule"/>
</dbReference>
<evidence type="ECO:0000259" key="6">
    <source>
        <dbReference type="SMART" id="SM00853"/>
    </source>
</evidence>
<dbReference type="PROSITE" id="PS00058">
    <property type="entry name" value="DNA_MISMATCH_REPAIR_1"/>
    <property type="match status" value="1"/>
</dbReference>
<feature type="domain" description="MutL C-terminal dimerisation" evidence="6">
    <location>
        <begin position="423"/>
        <end position="566"/>
    </location>
</feature>
<dbReference type="STRING" id="1643428.GCA_001442855_00396"/>
<dbReference type="GO" id="GO:0005524">
    <property type="term" value="F:ATP binding"/>
    <property type="evidence" value="ECO:0007669"/>
    <property type="project" value="InterPro"/>
</dbReference>
<dbReference type="InterPro" id="IPR014762">
    <property type="entry name" value="DNA_mismatch_repair_CS"/>
</dbReference>
<dbReference type="Gene3D" id="3.30.1370.100">
    <property type="entry name" value="MutL, C-terminal domain, regulatory subdomain"/>
    <property type="match status" value="1"/>
</dbReference>
<sequence length="609" mass="69103">MGRIKILPDEISRKIAAGEVIQRPESVVKELIENSIDAGAKNITVILKDAGKSLIQVIDDGCGMSEDDAVLAFERHATSKIETYDDLENIKTLGFRGEALASIAAVSKVELKTRTADEELATLVKIEGSKILEVSKTSHPIGTSVAVRNLFFNTPARRNFLKSDYTEFKHAYETFTRFAIAYPEIAFEFISDDEVVAKFESTDFETRIKQIFGDEFFDTLIPVFEKTDYISIYGYTSKPEFSRKSKSMQFIFLNRRYIINRSISHAVFNAYEHLIDKGNFPSFILMISIDPRRVDVNVHPSKLEVKFDDETGVYNFVRAVVKHSLSKFSLIPELTIEPSGDIKIRPSADLSEIKSKLINLVEPIKERIQKEQQYSLDFITSSFPEAETSRKVKIDSETVEKISTGVQSVFYTSGEGSGDETITFMQVHNKYIIAQIKTGLMIIDQHVAHERVLYERALDSLNSNSPFTQQLLFPQTIELTPADMSIVKELKDYFENLGFDLRLFGKNTVILYGVPPEIKQGKEKEVFIEIIEQYKENANIEPNISVRENLAKAFACKSAIKAGDKLTPEEMRTLIDQLFLTKNPYVCPHGRPIIIKISIDELDKRFGRI</sequence>
<dbReference type="SUPFAM" id="SSF118116">
    <property type="entry name" value="DNA mismatch repair protein MutL"/>
    <property type="match status" value="1"/>
</dbReference>
<dbReference type="EMBL" id="FAOO01000002">
    <property type="protein sequence ID" value="CUU02061.1"/>
    <property type="molecule type" value="Genomic_DNA"/>
</dbReference>
<comment type="similarity">
    <text evidence="1 5">Belongs to the DNA mismatch repair MutL/HexB family.</text>
</comment>
<accession>A0A0S4MX54</accession>
<keyword evidence="4 5" id="KW-0234">DNA repair</keyword>
<dbReference type="InterPro" id="IPR002099">
    <property type="entry name" value="MutL/Mlh/PMS"/>
</dbReference>
<dbReference type="HAMAP" id="MF_00149">
    <property type="entry name" value="DNA_mis_repair"/>
    <property type="match status" value="1"/>
</dbReference>
<dbReference type="Pfam" id="PF13589">
    <property type="entry name" value="HATPase_c_3"/>
    <property type="match status" value="1"/>
</dbReference>
<dbReference type="CDD" id="cd16926">
    <property type="entry name" value="HATPase_MutL-MLH-PMS-like"/>
    <property type="match status" value="1"/>
</dbReference>
<evidence type="ECO:0000259" key="7">
    <source>
        <dbReference type="SMART" id="SM01340"/>
    </source>
</evidence>
<dbReference type="OrthoDB" id="9763467at2"/>
<dbReference type="Pfam" id="PF01119">
    <property type="entry name" value="DNA_mis_repair"/>
    <property type="match status" value="1"/>
</dbReference>
<dbReference type="NCBIfam" id="TIGR00585">
    <property type="entry name" value="mutl"/>
    <property type="match status" value="1"/>
</dbReference>
<dbReference type="InterPro" id="IPR013507">
    <property type="entry name" value="DNA_mismatch_S5_2-like"/>
</dbReference>
<dbReference type="InterPro" id="IPR014721">
    <property type="entry name" value="Ribsml_uS5_D2-typ_fold_subgr"/>
</dbReference>
<dbReference type="GO" id="GO:0032300">
    <property type="term" value="C:mismatch repair complex"/>
    <property type="evidence" value="ECO:0007669"/>
    <property type="project" value="InterPro"/>
</dbReference>
<dbReference type="SUPFAM" id="SSF54211">
    <property type="entry name" value="Ribosomal protein S5 domain 2-like"/>
    <property type="match status" value="1"/>
</dbReference>
<evidence type="ECO:0000256" key="1">
    <source>
        <dbReference type="ARBA" id="ARBA00006082"/>
    </source>
</evidence>
<dbReference type="PANTHER" id="PTHR10073">
    <property type="entry name" value="DNA MISMATCH REPAIR PROTEIN MLH, PMS, MUTL"/>
    <property type="match status" value="1"/>
</dbReference>
<dbReference type="InterPro" id="IPR020667">
    <property type="entry name" value="DNA_mismatch_repair_MutL"/>
</dbReference>
<evidence type="ECO:0000256" key="4">
    <source>
        <dbReference type="ARBA" id="ARBA00023204"/>
    </source>
</evidence>
<name>A0A0S4MX54_9BACT</name>
<proteinExistence type="inferred from homology"/>
<dbReference type="Gene3D" id="3.30.565.10">
    <property type="entry name" value="Histidine kinase-like ATPase, C-terminal domain"/>
    <property type="match status" value="1"/>
</dbReference>
<dbReference type="InterPro" id="IPR038973">
    <property type="entry name" value="MutL/Mlh/Pms-like"/>
</dbReference>
<dbReference type="GO" id="GO:0030983">
    <property type="term" value="F:mismatched DNA binding"/>
    <property type="evidence" value="ECO:0007669"/>
    <property type="project" value="InterPro"/>
</dbReference>